<dbReference type="AlphaFoldDB" id="A0A9N9KA42"/>
<evidence type="ECO:0000313" key="2">
    <source>
        <dbReference type="Proteomes" id="UP000789396"/>
    </source>
</evidence>
<dbReference type="EMBL" id="CAJVPZ010095851">
    <property type="protein sequence ID" value="CAG8818432.1"/>
    <property type="molecule type" value="Genomic_DNA"/>
</dbReference>
<dbReference type="Proteomes" id="UP000789396">
    <property type="component" value="Unassembled WGS sequence"/>
</dbReference>
<comment type="caution">
    <text evidence="1">The sequence shown here is derived from an EMBL/GenBank/DDBJ whole genome shotgun (WGS) entry which is preliminary data.</text>
</comment>
<feature type="non-terminal residue" evidence="1">
    <location>
        <position position="1"/>
    </location>
</feature>
<keyword evidence="2" id="KW-1185">Reference proteome</keyword>
<sequence length="60" mass="6856">KLRTELTGKGSITIDEEEIEEFDADIEANVNRIESDVAETAQQEGDRQINKFFKVSKKNQ</sequence>
<organism evidence="1 2">
    <name type="scientific">Racocetra fulgida</name>
    <dbReference type="NCBI Taxonomy" id="60492"/>
    <lineage>
        <taxon>Eukaryota</taxon>
        <taxon>Fungi</taxon>
        <taxon>Fungi incertae sedis</taxon>
        <taxon>Mucoromycota</taxon>
        <taxon>Glomeromycotina</taxon>
        <taxon>Glomeromycetes</taxon>
        <taxon>Diversisporales</taxon>
        <taxon>Gigasporaceae</taxon>
        <taxon>Racocetra</taxon>
    </lineage>
</organism>
<proteinExistence type="predicted"/>
<evidence type="ECO:0000313" key="1">
    <source>
        <dbReference type="EMBL" id="CAG8818432.1"/>
    </source>
</evidence>
<name>A0A9N9KA42_9GLOM</name>
<gene>
    <name evidence="1" type="ORF">RFULGI_LOCUS19417</name>
</gene>
<feature type="non-terminal residue" evidence="1">
    <location>
        <position position="60"/>
    </location>
</feature>
<protein>
    <submittedName>
        <fullName evidence="1">9279_t:CDS:1</fullName>
    </submittedName>
</protein>
<accession>A0A9N9KA42</accession>
<reference evidence="1" key="1">
    <citation type="submission" date="2021-06" db="EMBL/GenBank/DDBJ databases">
        <authorList>
            <person name="Kallberg Y."/>
            <person name="Tangrot J."/>
            <person name="Rosling A."/>
        </authorList>
    </citation>
    <scope>NUCLEOTIDE SEQUENCE</scope>
    <source>
        <strain evidence="1">IN212</strain>
    </source>
</reference>